<dbReference type="Pfam" id="PF00763">
    <property type="entry name" value="THF_DHG_CYH"/>
    <property type="match status" value="1"/>
</dbReference>
<dbReference type="InterPro" id="IPR036291">
    <property type="entry name" value="NAD(P)-bd_dom_sf"/>
</dbReference>
<sequence>MELINGNEIAQNIIEELKVKVANIHGSKPCVVFIRVGEDAASISYVRKKEKIAASIGIKSRLKILPENITQDQLLNEVDKENQDPSVHGILVQAPLPSHIEERIIFNRVSPHKDVDGFNALNLGKLCQEQKDAFISCTPAGILELIERKKIPTEGKHVVVLGRA</sequence>
<dbReference type="InterPro" id="IPR046346">
    <property type="entry name" value="Aminoacid_DH-like_N_sf"/>
</dbReference>
<evidence type="ECO:0000256" key="1">
    <source>
        <dbReference type="ARBA" id="ARBA00011738"/>
    </source>
</evidence>
<evidence type="ECO:0000256" key="3">
    <source>
        <dbReference type="ARBA" id="ARBA00022563"/>
    </source>
</evidence>
<organism evidence="8">
    <name type="scientific">uncultured organism MedDCM-OCT-S08-C1656</name>
    <dbReference type="NCBI Taxonomy" id="743631"/>
    <lineage>
        <taxon>unclassified sequences</taxon>
        <taxon>environmental samples</taxon>
    </lineage>
</organism>
<evidence type="ECO:0000256" key="2">
    <source>
        <dbReference type="ARBA" id="ARBA00012776"/>
    </source>
</evidence>
<dbReference type="PRINTS" id="PR00085">
    <property type="entry name" value="THFDHDRGNASE"/>
</dbReference>
<dbReference type="PANTHER" id="PTHR48099">
    <property type="entry name" value="C-1-TETRAHYDROFOLATE SYNTHASE, CYTOPLASMIC-RELATED"/>
    <property type="match status" value="1"/>
</dbReference>
<dbReference type="FunFam" id="3.40.50.10860:FF:000005">
    <property type="entry name" value="C-1-tetrahydrofolate synthase, cytoplasmic, putative"/>
    <property type="match status" value="1"/>
</dbReference>
<evidence type="ECO:0000256" key="5">
    <source>
        <dbReference type="ARBA" id="ARBA00023002"/>
    </source>
</evidence>
<keyword evidence="6" id="KW-0511">Multifunctional enzyme</keyword>
<evidence type="ECO:0000256" key="4">
    <source>
        <dbReference type="ARBA" id="ARBA00022801"/>
    </source>
</evidence>
<reference evidence="8" key="1">
    <citation type="journal article" date="2010" name="ISME J.">
        <title>Metagenome of the Mediterranean deep chlorophyll maximum studied by direct and fosmid library 454 pyrosequencing.</title>
        <authorList>
            <person name="Ghai R."/>
            <person name="Martin-Cuadrado A.B."/>
            <person name="Molto A.G."/>
            <person name="Heredia I.G."/>
            <person name="Cabrera R."/>
            <person name="Martin J."/>
            <person name="Verdu M."/>
            <person name="Deschamps P."/>
            <person name="Moreira D."/>
            <person name="Lopez-Garcia P."/>
            <person name="Mira A."/>
            <person name="Rodriguez-Valera F."/>
        </authorList>
    </citation>
    <scope>NUCLEOTIDE SEQUENCE</scope>
</reference>
<name>D6PKP7_9ZZZZ</name>
<accession>D6PKP7</accession>
<keyword evidence="5" id="KW-0560">Oxidoreductase</keyword>
<dbReference type="Gene3D" id="3.40.50.10860">
    <property type="entry name" value="Leucine Dehydrogenase, chain A, domain 1"/>
    <property type="match status" value="1"/>
</dbReference>
<dbReference type="EMBL" id="GU943130">
    <property type="protein sequence ID" value="ADD96298.1"/>
    <property type="molecule type" value="Genomic_DNA"/>
</dbReference>
<evidence type="ECO:0000313" key="8">
    <source>
        <dbReference type="EMBL" id="ADD96298.1"/>
    </source>
</evidence>
<comment type="subunit">
    <text evidence="1">Homodimer.</text>
</comment>
<protein>
    <recommendedName>
        <fullName evidence="2">methenyltetrahydrofolate cyclohydrolase</fullName>
        <ecNumber evidence="2">3.5.4.9</ecNumber>
    </recommendedName>
</protein>
<dbReference type="SUPFAM" id="SSF51735">
    <property type="entry name" value="NAD(P)-binding Rossmann-fold domains"/>
    <property type="match status" value="1"/>
</dbReference>
<dbReference type="GO" id="GO:0035999">
    <property type="term" value="P:tetrahydrofolate interconversion"/>
    <property type="evidence" value="ECO:0007669"/>
    <property type="project" value="TreeGrafter"/>
</dbReference>
<dbReference type="Gene3D" id="3.40.50.720">
    <property type="entry name" value="NAD(P)-binding Rossmann-like Domain"/>
    <property type="match status" value="1"/>
</dbReference>
<feature type="domain" description="Tetrahydrofolate dehydrogenase/cyclohydrolase catalytic" evidence="7">
    <location>
        <begin position="4"/>
        <end position="116"/>
    </location>
</feature>
<dbReference type="GO" id="GO:0004488">
    <property type="term" value="F:methylenetetrahydrofolate dehydrogenase (NADP+) activity"/>
    <property type="evidence" value="ECO:0007669"/>
    <property type="project" value="InterPro"/>
</dbReference>
<dbReference type="EC" id="3.5.4.9" evidence="2"/>
<dbReference type="GO" id="GO:0004477">
    <property type="term" value="F:methenyltetrahydrofolate cyclohydrolase activity"/>
    <property type="evidence" value="ECO:0007669"/>
    <property type="project" value="UniProtKB-EC"/>
</dbReference>
<evidence type="ECO:0000256" key="6">
    <source>
        <dbReference type="ARBA" id="ARBA00023268"/>
    </source>
</evidence>
<dbReference type="AlphaFoldDB" id="D6PKP7"/>
<dbReference type="InterPro" id="IPR000672">
    <property type="entry name" value="THF_DH/CycHdrlase"/>
</dbReference>
<keyword evidence="3" id="KW-0554">One-carbon metabolism</keyword>
<dbReference type="InterPro" id="IPR020630">
    <property type="entry name" value="THF_DH/CycHdrlase_cat_dom"/>
</dbReference>
<evidence type="ECO:0000259" key="7">
    <source>
        <dbReference type="Pfam" id="PF00763"/>
    </source>
</evidence>
<proteinExistence type="predicted"/>
<dbReference type="PANTHER" id="PTHR48099:SF11">
    <property type="entry name" value="BIFUNCTIONAL METHYLENETETRAHYDROFOLATE DEHYDROGENASE_CYCLOHYDROLASE, MITOCHONDRIAL"/>
    <property type="match status" value="1"/>
</dbReference>
<dbReference type="SUPFAM" id="SSF53223">
    <property type="entry name" value="Aminoacid dehydrogenase-like, N-terminal domain"/>
    <property type="match status" value="1"/>
</dbReference>
<keyword evidence="4" id="KW-0378">Hydrolase</keyword>